<dbReference type="AlphaFoldDB" id="A0A1G1XL03"/>
<accession>A0A1G1XL03</accession>
<evidence type="ECO:0000256" key="1">
    <source>
        <dbReference type="SAM" id="Phobius"/>
    </source>
</evidence>
<keyword evidence="1" id="KW-0812">Transmembrane</keyword>
<protein>
    <recommendedName>
        <fullName evidence="4">Type 4 fimbrial biogenesis protein PilX N-terminal domain-containing protein</fullName>
    </recommendedName>
</protein>
<evidence type="ECO:0000313" key="3">
    <source>
        <dbReference type="Proteomes" id="UP000178570"/>
    </source>
</evidence>
<sequence>MKTAKSTVKNFRKDLVVPDLFRRRADFLRHGFRQSAGQMMLMVILSLSTIFITGTVISVGVTKELRRMNTILDSVKAFYAADAGVEWKFYSILKNDSIEPPLLSNNASCCGLQDIELIVPENPGERIRIKSVGRSPASSSLYIIRRSIETNTNW</sequence>
<dbReference type="STRING" id="1797529.A2570_00710"/>
<dbReference type="EMBL" id="MHHY01000012">
    <property type="protein sequence ID" value="OGY39997.1"/>
    <property type="molecule type" value="Genomic_DNA"/>
</dbReference>
<gene>
    <name evidence="2" type="ORF">A2570_00710</name>
</gene>
<reference evidence="2 3" key="1">
    <citation type="journal article" date="2016" name="Nat. Commun.">
        <title>Thousands of microbial genomes shed light on interconnected biogeochemical processes in an aquifer system.</title>
        <authorList>
            <person name="Anantharaman K."/>
            <person name="Brown C.T."/>
            <person name="Hug L.A."/>
            <person name="Sharon I."/>
            <person name="Castelle C.J."/>
            <person name="Probst A.J."/>
            <person name="Thomas B.C."/>
            <person name="Singh A."/>
            <person name="Wilkins M.J."/>
            <person name="Karaoz U."/>
            <person name="Brodie E.L."/>
            <person name="Williams K.H."/>
            <person name="Hubbard S.S."/>
            <person name="Banfield J.F."/>
        </authorList>
    </citation>
    <scope>NUCLEOTIDE SEQUENCE [LARGE SCALE GENOMIC DNA]</scope>
</reference>
<evidence type="ECO:0008006" key="4">
    <source>
        <dbReference type="Google" id="ProtNLM"/>
    </source>
</evidence>
<name>A0A1G1XL03_9BACT</name>
<organism evidence="2 3">
    <name type="scientific">Candidatus Brennerbacteria bacterium RIFOXYD1_FULL_41_16</name>
    <dbReference type="NCBI Taxonomy" id="1797529"/>
    <lineage>
        <taxon>Bacteria</taxon>
        <taxon>Candidatus Brenneribacteriota</taxon>
    </lineage>
</organism>
<keyword evidence="1" id="KW-0472">Membrane</keyword>
<dbReference type="Proteomes" id="UP000178570">
    <property type="component" value="Unassembled WGS sequence"/>
</dbReference>
<evidence type="ECO:0000313" key="2">
    <source>
        <dbReference type="EMBL" id="OGY39997.1"/>
    </source>
</evidence>
<feature type="transmembrane region" description="Helical" evidence="1">
    <location>
        <begin position="39"/>
        <end position="61"/>
    </location>
</feature>
<comment type="caution">
    <text evidence="2">The sequence shown here is derived from an EMBL/GenBank/DDBJ whole genome shotgun (WGS) entry which is preliminary data.</text>
</comment>
<proteinExistence type="predicted"/>
<keyword evidence="1" id="KW-1133">Transmembrane helix</keyword>